<evidence type="ECO:0000313" key="13">
    <source>
        <dbReference type="Proteomes" id="UP000610966"/>
    </source>
</evidence>
<proteinExistence type="predicted"/>
<dbReference type="GO" id="GO:0000166">
    <property type="term" value="F:nucleotide binding"/>
    <property type="evidence" value="ECO:0007669"/>
    <property type="project" value="UniProtKB-KW"/>
</dbReference>
<feature type="binding site" evidence="9">
    <location>
        <position position="289"/>
    </location>
    <ligand>
        <name>substrate</name>
    </ligand>
</feature>
<organism evidence="12 13">
    <name type="scientific">Sphaerimonospora thailandensis</name>
    <dbReference type="NCBI Taxonomy" id="795644"/>
    <lineage>
        <taxon>Bacteria</taxon>
        <taxon>Bacillati</taxon>
        <taxon>Actinomycetota</taxon>
        <taxon>Actinomycetes</taxon>
        <taxon>Streptosporangiales</taxon>
        <taxon>Streptosporangiaceae</taxon>
        <taxon>Sphaerimonospora</taxon>
    </lineage>
</organism>
<dbReference type="Gene3D" id="3.20.20.220">
    <property type="match status" value="1"/>
</dbReference>
<evidence type="ECO:0000259" key="11">
    <source>
        <dbReference type="Pfam" id="PF01619"/>
    </source>
</evidence>
<evidence type="ECO:0000256" key="2">
    <source>
        <dbReference type="ARBA" id="ARBA00012695"/>
    </source>
</evidence>
<keyword evidence="7" id="KW-0642">Proline metabolism</keyword>
<dbReference type="InterPro" id="IPR029041">
    <property type="entry name" value="FAD-linked_oxidoreductase-like"/>
</dbReference>
<evidence type="ECO:0000256" key="5">
    <source>
        <dbReference type="ARBA" id="ARBA00022827"/>
    </source>
</evidence>
<sequence length="308" mass="33668">MLGSLLLAVSRSPLARRTVSGLRATRKVVDRFVAGESTADAVAAVRRLTGSGLTVTIDHLGEEVRDRGAAVEAAKAYVTLLDALRPLGLGDRAEVSVKLSAVGLTLDGDMALGGMALDHVGQICAAARDCGATVTLDMEDHTTVDSTLEILRALREDFPETGVAIQAYLLRSEADCRDLAGSRVRLVKGAYREPASVAYQSKAEVDRAYVRCLRVLMAGSGYPMVATHDDRLIDIAELLADRYGRGRDRYEYQMLYGIRADRQRELAAAGHRVRVYVPFGDDWYGYFMRRLAERPANVAFFLRALKGK</sequence>
<dbReference type="RefSeq" id="WP_204010690.1">
    <property type="nucleotide sequence ID" value="NZ_BOOG01000007.1"/>
</dbReference>
<feature type="binding site" evidence="9">
    <location>
        <position position="290"/>
    </location>
    <ligand>
        <name>substrate</name>
    </ligand>
</feature>
<dbReference type="Pfam" id="PF01619">
    <property type="entry name" value="Pro_dh"/>
    <property type="match status" value="1"/>
</dbReference>
<dbReference type="InterPro" id="IPR008219">
    <property type="entry name" value="PRODH_bac_arc"/>
</dbReference>
<keyword evidence="6" id="KW-0560">Oxidoreductase</keyword>
<keyword evidence="13" id="KW-1185">Reference proteome</keyword>
<dbReference type="GO" id="GO:0004657">
    <property type="term" value="F:proline dehydrogenase activity"/>
    <property type="evidence" value="ECO:0007669"/>
    <property type="project" value="UniProtKB-EC"/>
</dbReference>
<feature type="binding site" evidence="10">
    <location>
        <position position="138"/>
    </location>
    <ligand>
        <name>FAD</name>
        <dbReference type="ChEBI" id="CHEBI:57692"/>
    </ligand>
</feature>
<comment type="caution">
    <text evidence="12">The sequence shown here is derived from an EMBL/GenBank/DDBJ whole genome shotgun (WGS) entry which is preliminary data.</text>
</comment>
<feature type="domain" description="Proline dehydrogenase" evidence="11">
    <location>
        <begin position="43"/>
        <end position="300"/>
    </location>
</feature>
<keyword evidence="3" id="KW-0285">Flavoprotein</keyword>
<evidence type="ECO:0000313" key="12">
    <source>
        <dbReference type="EMBL" id="GIH68344.1"/>
    </source>
</evidence>
<feature type="binding site" evidence="10">
    <location>
        <begin position="188"/>
        <end position="190"/>
    </location>
    <ligand>
        <name>FAD</name>
        <dbReference type="ChEBI" id="CHEBI:57692"/>
    </ligand>
</feature>
<evidence type="ECO:0000256" key="9">
    <source>
        <dbReference type="PIRSR" id="PIRSR000196-1"/>
    </source>
</evidence>
<dbReference type="EMBL" id="BOOG01000007">
    <property type="protein sequence ID" value="GIH68344.1"/>
    <property type="molecule type" value="Genomic_DNA"/>
</dbReference>
<dbReference type="InterPro" id="IPR002872">
    <property type="entry name" value="Proline_DH_dom"/>
</dbReference>
<comment type="cofactor">
    <cofactor evidence="10">
        <name>FAD</name>
        <dbReference type="ChEBI" id="CHEBI:57692"/>
    </cofactor>
    <text evidence="10">Binds 1 FAD per subunit.</text>
</comment>
<feature type="binding site" evidence="10">
    <location>
        <begin position="227"/>
        <end position="228"/>
    </location>
    <ligand>
        <name>FAD</name>
        <dbReference type="ChEBI" id="CHEBI:57692"/>
    </ligand>
</feature>
<evidence type="ECO:0000256" key="3">
    <source>
        <dbReference type="ARBA" id="ARBA00022630"/>
    </source>
</evidence>
<evidence type="ECO:0000256" key="10">
    <source>
        <dbReference type="PIRSR" id="PIRSR000196-2"/>
    </source>
</evidence>
<feature type="binding site" evidence="10">
    <location>
        <position position="202"/>
    </location>
    <ligand>
        <name>FAD</name>
        <dbReference type="ChEBI" id="CHEBI:57692"/>
    </ligand>
</feature>
<keyword evidence="4 10" id="KW-0547">Nucleotide-binding</keyword>
<dbReference type="PANTHER" id="PTHR13914">
    <property type="entry name" value="PROLINE OXIDASE"/>
    <property type="match status" value="1"/>
</dbReference>
<dbReference type="PANTHER" id="PTHR13914:SF0">
    <property type="entry name" value="PROLINE DEHYDROGENASE 1, MITOCHONDRIAL"/>
    <property type="match status" value="1"/>
</dbReference>
<feature type="binding site" evidence="9">
    <location>
        <position position="98"/>
    </location>
    <ligand>
        <name>substrate</name>
    </ligand>
</feature>
<dbReference type="PIRSF" id="PIRSF000196">
    <property type="entry name" value="Pro_dehydrog"/>
    <property type="match status" value="1"/>
</dbReference>
<feature type="binding site" evidence="10">
    <location>
        <position position="166"/>
    </location>
    <ligand>
        <name>FAD</name>
        <dbReference type="ChEBI" id="CHEBI:57692"/>
    </ligand>
</feature>
<evidence type="ECO:0000256" key="4">
    <source>
        <dbReference type="ARBA" id="ARBA00022741"/>
    </source>
</evidence>
<evidence type="ECO:0000256" key="7">
    <source>
        <dbReference type="ARBA" id="ARBA00023062"/>
    </source>
</evidence>
<dbReference type="InterPro" id="IPR015659">
    <property type="entry name" value="Proline_oxidase"/>
</dbReference>
<comment type="catalytic activity">
    <reaction evidence="8">
        <text>L-proline + a quinone = (S)-1-pyrroline-5-carboxylate + a quinol + H(+)</text>
        <dbReference type="Rhea" id="RHEA:23784"/>
        <dbReference type="ChEBI" id="CHEBI:15378"/>
        <dbReference type="ChEBI" id="CHEBI:17388"/>
        <dbReference type="ChEBI" id="CHEBI:24646"/>
        <dbReference type="ChEBI" id="CHEBI:60039"/>
        <dbReference type="ChEBI" id="CHEBI:132124"/>
        <dbReference type="EC" id="1.5.5.2"/>
    </reaction>
</comment>
<accession>A0A8J3VWY4</accession>
<keyword evidence="5 10" id="KW-0274">FAD</keyword>
<dbReference type="AlphaFoldDB" id="A0A8J3VWY4"/>
<dbReference type="GO" id="GO:0010133">
    <property type="term" value="P:L-proline catabolic process to L-glutamate"/>
    <property type="evidence" value="ECO:0007669"/>
    <property type="project" value="UniProtKB-UniPathway"/>
</dbReference>
<evidence type="ECO:0000256" key="6">
    <source>
        <dbReference type="ARBA" id="ARBA00023002"/>
    </source>
</evidence>
<protein>
    <recommendedName>
        <fullName evidence="2">proline dehydrogenase</fullName>
        <ecNumber evidence="2">1.5.5.2</ecNumber>
    </recommendedName>
</protein>
<evidence type="ECO:0000256" key="8">
    <source>
        <dbReference type="ARBA" id="ARBA00048779"/>
    </source>
</evidence>
<dbReference type="UniPathway" id="UPA00261">
    <property type="reaction ID" value="UER00373"/>
</dbReference>
<dbReference type="Proteomes" id="UP000610966">
    <property type="component" value="Unassembled WGS sequence"/>
</dbReference>
<dbReference type="SUPFAM" id="SSF51730">
    <property type="entry name" value="FAD-linked oxidoreductase"/>
    <property type="match status" value="1"/>
</dbReference>
<gene>
    <name evidence="12" type="primary">putA_2</name>
    <name evidence="12" type="ORF">Mth01_05970</name>
</gene>
<comment type="pathway">
    <text evidence="1">Amino-acid degradation; L-proline degradation into L-glutamate; L-glutamate from L-proline: step 1/2.</text>
</comment>
<reference evidence="12" key="1">
    <citation type="submission" date="2021-01" db="EMBL/GenBank/DDBJ databases">
        <title>Whole genome shotgun sequence of Sphaerimonospora thailandensis NBRC 107569.</title>
        <authorList>
            <person name="Komaki H."/>
            <person name="Tamura T."/>
        </authorList>
    </citation>
    <scope>NUCLEOTIDE SEQUENCE</scope>
    <source>
        <strain evidence="12">NBRC 107569</strain>
    </source>
</reference>
<evidence type="ECO:0000256" key="1">
    <source>
        <dbReference type="ARBA" id="ARBA00004739"/>
    </source>
</evidence>
<dbReference type="EC" id="1.5.5.2" evidence="2"/>
<name>A0A8J3VWY4_9ACTN</name>